<feature type="non-terminal residue" evidence="1">
    <location>
        <position position="1"/>
    </location>
</feature>
<gene>
    <name evidence="1" type="ORF">ALEPTO_LOCUS12463</name>
</gene>
<evidence type="ECO:0000313" key="1">
    <source>
        <dbReference type="EMBL" id="CAG8726577.1"/>
    </source>
</evidence>
<organism evidence="1 2">
    <name type="scientific">Ambispora leptoticha</name>
    <dbReference type="NCBI Taxonomy" id="144679"/>
    <lineage>
        <taxon>Eukaryota</taxon>
        <taxon>Fungi</taxon>
        <taxon>Fungi incertae sedis</taxon>
        <taxon>Mucoromycota</taxon>
        <taxon>Glomeromycotina</taxon>
        <taxon>Glomeromycetes</taxon>
        <taxon>Archaeosporales</taxon>
        <taxon>Ambisporaceae</taxon>
        <taxon>Ambispora</taxon>
    </lineage>
</organism>
<dbReference type="EMBL" id="CAJVPS010028516">
    <property type="protein sequence ID" value="CAG8726577.1"/>
    <property type="molecule type" value="Genomic_DNA"/>
</dbReference>
<accession>A0A9N9IA83</accession>
<comment type="caution">
    <text evidence="1">The sequence shown here is derived from an EMBL/GenBank/DDBJ whole genome shotgun (WGS) entry which is preliminary data.</text>
</comment>
<reference evidence="1" key="1">
    <citation type="submission" date="2021-06" db="EMBL/GenBank/DDBJ databases">
        <authorList>
            <person name="Kallberg Y."/>
            <person name="Tangrot J."/>
            <person name="Rosling A."/>
        </authorList>
    </citation>
    <scope>NUCLEOTIDE SEQUENCE</scope>
    <source>
        <strain evidence="1">FL130A</strain>
    </source>
</reference>
<dbReference type="AlphaFoldDB" id="A0A9N9IA83"/>
<evidence type="ECO:0000313" key="2">
    <source>
        <dbReference type="Proteomes" id="UP000789508"/>
    </source>
</evidence>
<dbReference type="Proteomes" id="UP000789508">
    <property type="component" value="Unassembled WGS sequence"/>
</dbReference>
<feature type="non-terminal residue" evidence="1">
    <location>
        <position position="48"/>
    </location>
</feature>
<sequence>VYRSLENKQSPPSSIWTFFKCFQIYRSLILHPTRHCYERDEAVKKEFQ</sequence>
<protein>
    <submittedName>
        <fullName evidence="1">10132_t:CDS:1</fullName>
    </submittedName>
</protein>
<keyword evidence="2" id="KW-1185">Reference proteome</keyword>
<name>A0A9N9IA83_9GLOM</name>
<proteinExistence type="predicted"/>